<name>A0A093V898_TALMA</name>
<organism evidence="4">
    <name type="scientific">Talaromyces marneffei PM1</name>
    <dbReference type="NCBI Taxonomy" id="1077442"/>
    <lineage>
        <taxon>Eukaryota</taxon>
        <taxon>Fungi</taxon>
        <taxon>Dikarya</taxon>
        <taxon>Ascomycota</taxon>
        <taxon>Pezizomycotina</taxon>
        <taxon>Eurotiomycetes</taxon>
        <taxon>Eurotiomycetidae</taxon>
        <taxon>Eurotiales</taxon>
        <taxon>Trichocomaceae</taxon>
        <taxon>Talaromyces</taxon>
        <taxon>Talaromyces sect. Talaromyces</taxon>
    </lineage>
</organism>
<dbReference type="PANTHER" id="PTHR33365">
    <property type="entry name" value="YALI0B05434P"/>
    <property type="match status" value="1"/>
</dbReference>
<gene>
    <name evidence="4" type="ORF">GQ26_0111590</name>
</gene>
<feature type="region of interest" description="Disordered" evidence="2">
    <location>
        <begin position="1"/>
        <end position="37"/>
    </location>
</feature>
<dbReference type="PANTHER" id="PTHR33365:SF6">
    <property type="entry name" value="OXIDASE USTYA"/>
    <property type="match status" value="1"/>
</dbReference>
<dbReference type="EMBL" id="JPOX01000011">
    <property type="protein sequence ID" value="KFX48777.1"/>
    <property type="molecule type" value="Genomic_DNA"/>
</dbReference>
<keyword evidence="3" id="KW-0472">Membrane</keyword>
<comment type="similarity">
    <text evidence="1">Belongs to the ustYa family.</text>
</comment>
<dbReference type="AlphaFoldDB" id="A0A093V898"/>
<dbReference type="GO" id="GO:0043386">
    <property type="term" value="P:mycotoxin biosynthetic process"/>
    <property type="evidence" value="ECO:0007669"/>
    <property type="project" value="InterPro"/>
</dbReference>
<keyword evidence="3" id="KW-1133">Transmembrane helix</keyword>
<keyword evidence="3" id="KW-0812">Transmembrane</keyword>
<dbReference type="HOGENOM" id="CLU_042941_1_1_1"/>
<feature type="compositionally biased region" description="Basic and acidic residues" evidence="2">
    <location>
        <begin position="1"/>
        <end position="14"/>
    </location>
</feature>
<dbReference type="eggNOG" id="ENOG502SP97">
    <property type="taxonomic scope" value="Eukaryota"/>
</dbReference>
<dbReference type="InterPro" id="IPR021765">
    <property type="entry name" value="UstYa-like"/>
</dbReference>
<feature type="transmembrane region" description="Helical" evidence="3">
    <location>
        <begin position="49"/>
        <end position="70"/>
    </location>
</feature>
<evidence type="ECO:0000256" key="2">
    <source>
        <dbReference type="SAM" id="MobiDB-lite"/>
    </source>
</evidence>
<sequence>MDKVERPYSDKSRDSLASQSSHSLSEEHEGLVSGVPSLPKRSNRTLTRLVPVLLIVSFILNCLQTVYIGVRKPQCRSLYAKLPNNELEIPFHYATEYSDDDHSYEEKDALWNAIDISEGFVAITHEEADKLGLPRSKVFPWDANKGMYVSHGHHALHCTVLLHAYTYDAHMGKKPLVSYHHIEHCLDLLRQDIICDANDLMDFTQDHGEMFLTGENQPRKCRDWGKLRKWVQERTACYKTVNITRAGEDHGVAHQLDRYTYCPPGSPYEPLIKAFKDLGRVNTGNLAEDGWKELTPEQLAADAKAVEEHNNAILNDTQ</sequence>
<comment type="caution">
    <text evidence="4">The sequence shown here is derived from an EMBL/GenBank/DDBJ whole genome shotgun (WGS) entry which is preliminary data.</text>
</comment>
<dbReference type="Pfam" id="PF11807">
    <property type="entry name" value="UstYa"/>
    <property type="match status" value="1"/>
</dbReference>
<proteinExistence type="inferred from homology"/>
<evidence type="ECO:0000256" key="1">
    <source>
        <dbReference type="ARBA" id="ARBA00035112"/>
    </source>
</evidence>
<protein>
    <submittedName>
        <fullName evidence="4">Uncharacterized protein</fullName>
    </submittedName>
</protein>
<reference key="1">
    <citation type="journal article" date="2014" name="PLoS Genet.">
        <title>Signature Gene Expression Reveals Novel Clues to the Molecular Mechanisms of Dimorphic Transition in Penicillium marneffei.</title>
        <authorList>
            <person name="Yang E."/>
            <person name="Wang G."/>
            <person name="Cai J."/>
            <person name="Woo P.C."/>
            <person name="Lau S.K."/>
            <person name="Yuen K.-Y."/>
            <person name="Chow W.-N."/>
            <person name="Lin X."/>
        </authorList>
    </citation>
    <scope>NUCLEOTIDE SEQUENCE [LARGE SCALE GENOMIC DNA]</scope>
    <source>
        <strain>PM1</strain>
    </source>
</reference>
<evidence type="ECO:0000313" key="4">
    <source>
        <dbReference type="EMBL" id="KFX48777.1"/>
    </source>
</evidence>
<accession>A0A093V898</accession>
<evidence type="ECO:0000256" key="3">
    <source>
        <dbReference type="SAM" id="Phobius"/>
    </source>
</evidence>
<reference evidence="4" key="2">
    <citation type="journal article" date="2014" name="PLoS Genet.">
        <title>Signature gene expression reveals novel clues to the molecular mechanisms of dimorphic transition in Penicillium marneffei.</title>
        <authorList>
            <person name="Yang E."/>
            <person name="Wang G."/>
            <person name="Cai J."/>
            <person name="Woo P.C."/>
            <person name="Lau S.K."/>
            <person name="Yuen K.-Y."/>
            <person name="Chow W.-N."/>
            <person name="Lin X."/>
        </authorList>
    </citation>
    <scope>NUCLEOTIDE SEQUENCE</scope>
    <source>
        <strain evidence="4">PM1</strain>
    </source>
</reference>